<protein>
    <submittedName>
        <fullName evidence="2">Uncharacterized protein (DUF427 family)</fullName>
    </submittedName>
</protein>
<evidence type="ECO:0000259" key="1">
    <source>
        <dbReference type="Pfam" id="PF04248"/>
    </source>
</evidence>
<dbReference type="Gene3D" id="2.170.150.40">
    <property type="entry name" value="Domain of unknown function (DUF427)"/>
    <property type="match status" value="1"/>
</dbReference>
<evidence type="ECO:0000313" key="2">
    <source>
        <dbReference type="EMBL" id="TCP26285.1"/>
    </source>
</evidence>
<gene>
    <name evidence="2" type="ORF">EV656_102248</name>
</gene>
<dbReference type="OrthoDB" id="9815163at2"/>
<dbReference type="PANTHER" id="PTHR34310">
    <property type="entry name" value="DUF427 DOMAIN PROTEIN (AFU_ORTHOLOGUE AFUA_3G02220)"/>
    <property type="match status" value="1"/>
</dbReference>
<dbReference type="InterPro" id="IPR007361">
    <property type="entry name" value="DUF427"/>
</dbReference>
<dbReference type="EMBL" id="SLXL01000002">
    <property type="protein sequence ID" value="TCP26285.1"/>
    <property type="molecule type" value="Genomic_DNA"/>
</dbReference>
<accession>A0A4R2NXY0</accession>
<dbReference type="Pfam" id="PF04248">
    <property type="entry name" value="NTP_transf_9"/>
    <property type="match status" value="1"/>
</dbReference>
<keyword evidence="3" id="KW-1185">Reference proteome</keyword>
<proteinExistence type="predicted"/>
<reference evidence="2 3" key="1">
    <citation type="submission" date="2019-03" db="EMBL/GenBank/DDBJ databases">
        <title>Genomic Encyclopedia of Type Strains, Phase IV (KMG-IV): sequencing the most valuable type-strain genomes for metagenomic binning, comparative biology and taxonomic classification.</title>
        <authorList>
            <person name="Goeker M."/>
        </authorList>
    </citation>
    <scope>NUCLEOTIDE SEQUENCE [LARGE SCALE GENOMIC DNA]</scope>
    <source>
        <strain evidence="2 3">DSM 2781</strain>
    </source>
</reference>
<feature type="domain" description="DUF427" evidence="1">
    <location>
        <begin position="15"/>
        <end position="106"/>
    </location>
</feature>
<dbReference type="AlphaFoldDB" id="A0A4R2NXY0"/>
<dbReference type="PANTHER" id="PTHR34310:SF9">
    <property type="entry name" value="BLR5716 PROTEIN"/>
    <property type="match status" value="1"/>
</dbReference>
<organism evidence="2 3">
    <name type="scientific">Rhodovulum adriaticum</name>
    <name type="common">Rhodopseudomonas adriatica</name>
    <dbReference type="NCBI Taxonomy" id="35804"/>
    <lineage>
        <taxon>Bacteria</taxon>
        <taxon>Pseudomonadati</taxon>
        <taxon>Pseudomonadota</taxon>
        <taxon>Alphaproteobacteria</taxon>
        <taxon>Rhodobacterales</taxon>
        <taxon>Paracoccaceae</taxon>
        <taxon>Rhodovulum</taxon>
    </lineage>
</organism>
<dbReference type="RefSeq" id="WP_132600059.1">
    <property type="nucleotide sequence ID" value="NZ_NRRP01000024.1"/>
</dbReference>
<dbReference type="InterPro" id="IPR038694">
    <property type="entry name" value="DUF427_sf"/>
</dbReference>
<evidence type="ECO:0000313" key="3">
    <source>
        <dbReference type="Proteomes" id="UP000295733"/>
    </source>
</evidence>
<dbReference type="Proteomes" id="UP000295733">
    <property type="component" value="Unassembled WGS sequence"/>
</dbReference>
<comment type="caution">
    <text evidence="2">The sequence shown here is derived from an EMBL/GenBank/DDBJ whole genome shotgun (WGS) entry which is preliminary data.</text>
</comment>
<name>A0A4R2NXY0_RHOAD</name>
<sequence length="113" mass="12209">MTDKLEIHKADGAWVVRAGGAVIAESRDALEVTEGGTAPVVYFPREDVAMAFLDASDSRTACPRKGEAQYYTLHTKSGEIADAAWSYEAPLPGAERLAGYLAFYPDKVTVELL</sequence>